<dbReference type="RefSeq" id="WP_073052655.1">
    <property type="nucleotide sequence ID" value="NZ_FQUP01000001.1"/>
</dbReference>
<dbReference type="PANTHER" id="PTHR34109">
    <property type="entry name" value="BNAUNNG04460D PROTEIN-RELATED"/>
    <property type="match status" value="1"/>
</dbReference>
<accession>A0A1M4UP44</accession>
<proteinExistence type="predicted"/>
<dbReference type="PROSITE" id="PS51819">
    <property type="entry name" value="VOC"/>
    <property type="match status" value="1"/>
</dbReference>
<dbReference type="Proteomes" id="UP000184485">
    <property type="component" value="Unassembled WGS sequence"/>
</dbReference>
<dbReference type="Pfam" id="PF00903">
    <property type="entry name" value="Glyoxalase"/>
    <property type="match status" value="1"/>
</dbReference>
<feature type="domain" description="VOC" evidence="1">
    <location>
        <begin position="10"/>
        <end position="133"/>
    </location>
</feature>
<protein>
    <submittedName>
        <fullName evidence="2">Uncharacterized conserved protein PhnB, glyoxalase superfamily</fullName>
    </submittedName>
</protein>
<gene>
    <name evidence="2" type="ORF">SAMN02745157_0500</name>
</gene>
<dbReference type="SUPFAM" id="SSF54593">
    <property type="entry name" value="Glyoxalase/Bleomycin resistance protein/Dihydroxybiphenyl dioxygenase"/>
    <property type="match status" value="1"/>
</dbReference>
<evidence type="ECO:0000313" key="2">
    <source>
        <dbReference type="EMBL" id="SHE58360.1"/>
    </source>
</evidence>
<dbReference type="Gene3D" id="3.30.720.110">
    <property type="match status" value="1"/>
</dbReference>
<dbReference type="PANTHER" id="PTHR34109:SF1">
    <property type="entry name" value="VOC DOMAIN-CONTAINING PROTEIN"/>
    <property type="match status" value="1"/>
</dbReference>
<dbReference type="InterPro" id="IPR037523">
    <property type="entry name" value="VOC_core"/>
</dbReference>
<dbReference type="InterPro" id="IPR029068">
    <property type="entry name" value="Glyas_Bleomycin-R_OHBP_Dase"/>
</dbReference>
<organism evidence="2 3">
    <name type="scientific">Kaistia soli DSM 19436</name>
    <dbReference type="NCBI Taxonomy" id="1122133"/>
    <lineage>
        <taxon>Bacteria</taxon>
        <taxon>Pseudomonadati</taxon>
        <taxon>Pseudomonadota</taxon>
        <taxon>Alphaproteobacteria</taxon>
        <taxon>Hyphomicrobiales</taxon>
        <taxon>Kaistiaceae</taxon>
        <taxon>Kaistia</taxon>
    </lineage>
</organism>
<keyword evidence="3" id="KW-1185">Reference proteome</keyword>
<dbReference type="Gene3D" id="3.30.720.120">
    <property type="match status" value="1"/>
</dbReference>
<dbReference type="InterPro" id="IPR004360">
    <property type="entry name" value="Glyas_Fos-R_dOase_dom"/>
</dbReference>
<reference evidence="2 3" key="1">
    <citation type="submission" date="2016-11" db="EMBL/GenBank/DDBJ databases">
        <authorList>
            <person name="Jaros S."/>
            <person name="Januszkiewicz K."/>
            <person name="Wedrychowicz H."/>
        </authorList>
    </citation>
    <scope>NUCLEOTIDE SEQUENCE [LARGE SCALE GENOMIC DNA]</scope>
    <source>
        <strain evidence="2 3">DSM 19436</strain>
    </source>
</reference>
<evidence type="ECO:0000259" key="1">
    <source>
        <dbReference type="PROSITE" id="PS51819"/>
    </source>
</evidence>
<dbReference type="OrthoDB" id="9795306at2"/>
<evidence type="ECO:0000313" key="3">
    <source>
        <dbReference type="Proteomes" id="UP000184485"/>
    </source>
</evidence>
<dbReference type="AlphaFoldDB" id="A0A1M4UP44"/>
<dbReference type="CDD" id="cd07246">
    <property type="entry name" value="VOC_like"/>
    <property type="match status" value="1"/>
</dbReference>
<dbReference type="EMBL" id="FQUP01000001">
    <property type="protein sequence ID" value="SHE58360.1"/>
    <property type="molecule type" value="Genomic_DNA"/>
</dbReference>
<sequence length="133" mass="14684">MTETTASSNTIVGVVPYLSVDGAVKAAELYARAFGAEEIARHPVDDQGRTMHIHLTIHGGSVMLCDFYPEHGYPAVRPQAFTMHLQVPDPDVWWNRAEAAGLEIVTPLQKMFWGDRYGQLKDPFGVLWSIGGT</sequence>
<name>A0A1M4UP44_9HYPH</name>
<dbReference type="STRING" id="1122133.SAMN02745157_0500"/>